<dbReference type="PROSITE" id="PS50003">
    <property type="entry name" value="PH_DOMAIN"/>
    <property type="match status" value="1"/>
</dbReference>
<comment type="caution">
    <text evidence="2">The sequence shown here is derived from an EMBL/GenBank/DDBJ whole genome shotgun (WGS) entry which is preliminary data.</text>
</comment>
<dbReference type="Gene3D" id="2.30.29.30">
    <property type="entry name" value="Pleckstrin-homology domain (PH domain)/Phosphotyrosine-binding domain (PTB)"/>
    <property type="match status" value="1"/>
</dbReference>
<protein>
    <recommendedName>
        <fullName evidence="1">PH domain-containing protein</fullName>
    </recommendedName>
</protein>
<dbReference type="OrthoDB" id="43122at2759"/>
<name>A0A9W9Z9E3_9CNID</name>
<evidence type="ECO:0000313" key="3">
    <source>
        <dbReference type="Proteomes" id="UP001163046"/>
    </source>
</evidence>
<dbReference type="Proteomes" id="UP001163046">
    <property type="component" value="Unassembled WGS sequence"/>
</dbReference>
<dbReference type="Pfam" id="PF00169">
    <property type="entry name" value="PH"/>
    <property type="match status" value="1"/>
</dbReference>
<dbReference type="InterPro" id="IPR001849">
    <property type="entry name" value="PH_domain"/>
</dbReference>
<proteinExistence type="predicted"/>
<reference evidence="2" key="1">
    <citation type="submission" date="2023-01" db="EMBL/GenBank/DDBJ databases">
        <title>Genome assembly of the deep-sea coral Lophelia pertusa.</title>
        <authorList>
            <person name="Herrera S."/>
            <person name="Cordes E."/>
        </authorList>
    </citation>
    <scope>NUCLEOTIDE SEQUENCE</scope>
    <source>
        <strain evidence="2">USNM1676648</strain>
        <tissue evidence="2">Polyp</tissue>
    </source>
</reference>
<evidence type="ECO:0000259" key="1">
    <source>
        <dbReference type="PROSITE" id="PS50003"/>
    </source>
</evidence>
<evidence type="ECO:0000313" key="2">
    <source>
        <dbReference type="EMBL" id="KAJ7377568.1"/>
    </source>
</evidence>
<sequence>MKGASLYRSPLKQGYLLKQSDVLKQWHRRYFVLTKECLCYYRTEKESLEHAPKEVIFFNDMSLYIDELPDKQTKYCLRLVKRSLSPKITARTFFLCCFSEPERNEWLSQILHAKAIALVVDPTAWMGRQEASTEDMDFELSSSGSSVTKITSAKEVLQKCRHRLSLITGSRDSLIRLFPEDLNINSERKSITLNHEWRNVIMVP</sequence>
<dbReference type="SUPFAM" id="SSF50729">
    <property type="entry name" value="PH domain-like"/>
    <property type="match status" value="1"/>
</dbReference>
<organism evidence="2 3">
    <name type="scientific">Desmophyllum pertusum</name>
    <dbReference type="NCBI Taxonomy" id="174260"/>
    <lineage>
        <taxon>Eukaryota</taxon>
        <taxon>Metazoa</taxon>
        <taxon>Cnidaria</taxon>
        <taxon>Anthozoa</taxon>
        <taxon>Hexacorallia</taxon>
        <taxon>Scleractinia</taxon>
        <taxon>Caryophylliina</taxon>
        <taxon>Caryophylliidae</taxon>
        <taxon>Desmophyllum</taxon>
    </lineage>
</organism>
<dbReference type="InterPro" id="IPR011993">
    <property type="entry name" value="PH-like_dom_sf"/>
</dbReference>
<dbReference type="SMART" id="SM00233">
    <property type="entry name" value="PH"/>
    <property type="match status" value="1"/>
</dbReference>
<keyword evidence="3" id="KW-1185">Reference proteome</keyword>
<gene>
    <name evidence="2" type="ORF">OS493_028126</name>
</gene>
<dbReference type="AlphaFoldDB" id="A0A9W9Z9E3"/>
<dbReference type="EMBL" id="MU826376">
    <property type="protein sequence ID" value="KAJ7377568.1"/>
    <property type="molecule type" value="Genomic_DNA"/>
</dbReference>
<dbReference type="PANTHER" id="PTHR14336:SF8">
    <property type="entry name" value="PROTEIN OPY1"/>
    <property type="match status" value="1"/>
</dbReference>
<dbReference type="PANTHER" id="PTHR14336">
    <property type="entry name" value="TANDEM PH DOMAIN CONTAINING PROTEIN"/>
    <property type="match status" value="1"/>
</dbReference>
<feature type="domain" description="PH" evidence="1">
    <location>
        <begin position="9"/>
        <end position="115"/>
    </location>
</feature>
<accession>A0A9W9Z9E3</accession>
<dbReference type="InterPro" id="IPR051707">
    <property type="entry name" value="PI-Interact_SigTrans_Reg"/>
</dbReference>